<proteinExistence type="predicted"/>
<feature type="region of interest" description="Disordered" evidence="1">
    <location>
        <begin position="130"/>
        <end position="170"/>
    </location>
</feature>
<protein>
    <recommendedName>
        <fullName evidence="3">DUF2680 domain-containing protein</fullName>
    </recommendedName>
</protein>
<gene>
    <name evidence="2" type="ORF">SDC9_156434</name>
</gene>
<name>A0A645F690_9ZZZZ</name>
<organism evidence="2">
    <name type="scientific">bioreactor metagenome</name>
    <dbReference type="NCBI Taxonomy" id="1076179"/>
    <lineage>
        <taxon>unclassified sequences</taxon>
        <taxon>metagenomes</taxon>
        <taxon>ecological metagenomes</taxon>
    </lineage>
</organism>
<dbReference type="Pfam" id="PF10925">
    <property type="entry name" value="DUF2680"/>
    <property type="match status" value="1"/>
</dbReference>
<comment type="caution">
    <text evidence="2">The sequence shown here is derived from an EMBL/GenBank/DDBJ whole genome shotgun (WGS) entry which is preliminary data.</text>
</comment>
<reference evidence="2" key="1">
    <citation type="submission" date="2019-08" db="EMBL/GenBank/DDBJ databases">
        <authorList>
            <person name="Kucharzyk K."/>
            <person name="Murdoch R.W."/>
            <person name="Higgins S."/>
            <person name="Loffler F."/>
        </authorList>
    </citation>
    <scope>NUCLEOTIDE SEQUENCE</scope>
</reference>
<feature type="compositionally biased region" description="Basic and acidic residues" evidence="1">
    <location>
        <begin position="46"/>
        <end position="79"/>
    </location>
</feature>
<sequence>MGKVKLPKLISALLILAVVFTLGISAFAAESTEDTTNDSDTTVTQRVHEKSRPELTDEQKAEMKAKMEEQKAKMEASKEAYDALTDEQLAEISALVEQRKEISKQIIEKYEEFGVVDSDTADDMITELEKDNDKAGMSFMGGNRGPRGPGMHKGPSPDDTTADTTEESVS</sequence>
<evidence type="ECO:0008006" key="3">
    <source>
        <dbReference type="Google" id="ProtNLM"/>
    </source>
</evidence>
<dbReference type="EMBL" id="VSSQ01055233">
    <property type="protein sequence ID" value="MPN09146.1"/>
    <property type="molecule type" value="Genomic_DNA"/>
</dbReference>
<feature type="region of interest" description="Disordered" evidence="1">
    <location>
        <begin position="32"/>
        <end position="79"/>
    </location>
</feature>
<feature type="compositionally biased region" description="Acidic residues" evidence="1">
    <location>
        <begin position="160"/>
        <end position="170"/>
    </location>
</feature>
<dbReference type="InterPro" id="IPR024485">
    <property type="entry name" value="DUF2680"/>
</dbReference>
<accession>A0A645F690</accession>
<evidence type="ECO:0000313" key="2">
    <source>
        <dbReference type="EMBL" id="MPN09146.1"/>
    </source>
</evidence>
<evidence type="ECO:0000256" key="1">
    <source>
        <dbReference type="SAM" id="MobiDB-lite"/>
    </source>
</evidence>
<dbReference type="AlphaFoldDB" id="A0A645F690"/>